<proteinExistence type="predicted"/>
<gene>
    <name evidence="1" type="ORF">A5CPYCFAH4_17620</name>
</gene>
<reference evidence="1 2" key="1">
    <citation type="journal article" date="2020" name="Int. J. Syst. Evol. Microbiol.">
        <title>Alistipes communis sp. nov., Alistipes dispar sp. nov. and Alistipes onderdonkii subsp. vulgaris subsp. nov., isolated from human faeces, and creation of Alistipes onderdonkii subsp. onderdonkii subsp. nov.</title>
        <authorList>
            <person name="Sakamoto M."/>
            <person name="Ikeyama N."/>
            <person name="Ogata Y."/>
            <person name="Suda W."/>
            <person name="Iino T."/>
            <person name="Hattori M."/>
            <person name="Ohkuma M."/>
        </authorList>
    </citation>
    <scope>NUCLEOTIDE SEQUENCE [LARGE SCALE GENOMIC DNA]</scope>
    <source>
        <strain evidence="1 2">5CPYCFAH4</strain>
    </source>
</reference>
<dbReference type="EMBL" id="AP019737">
    <property type="protein sequence ID" value="BBL09538.1"/>
    <property type="molecule type" value="Genomic_DNA"/>
</dbReference>
<dbReference type="Proteomes" id="UP000317465">
    <property type="component" value="Chromosome"/>
</dbReference>
<protein>
    <submittedName>
        <fullName evidence="1">Uncharacterized protein</fullName>
    </submittedName>
</protein>
<accession>A0ACA8QXL5</accession>
<organism evidence="1 2">
    <name type="scientific">Alistipes onderdonkii subsp. vulgaris</name>
    <dbReference type="NCBI Taxonomy" id="2585117"/>
    <lineage>
        <taxon>Bacteria</taxon>
        <taxon>Pseudomonadati</taxon>
        <taxon>Bacteroidota</taxon>
        <taxon>Bacteroidia</taxon>
        <taxon>Bacteroidales</taxon>
        <taxon>Rikenellaceae</taxon>
        <taxon>Alistipes</taxon>
    </lineage>
</organism>
<name>A0ACA8QXL5_9BACT</name>
<sequence length="63" mass="6759">MLLPDDPEGRVSGQDGWENSSWKAIGEKLFRGGAIERHDTGESDSEVSGEVSGKGDSRGRLRG</sequence>
<keyword evidence="2" id="KW-1185">Reference proteome</keyword>
<evidence type="ECO:0000313" key="2">
    <source>
        <dbReference type="Proteomes" id="UP000317465"/>
    </source>
</evidence>
<evidence type="ECO:0000313" key="1">
    <source>
        <dbReference type="EMBL" id="BBL09538.1"/>
    </source>
</evidence>